<dbReference type="CDD" id="cd06976">
    <property type="entry name" value="cupin_MtlR-like_N"/>
    <property type="match status" value="1"/>
</dbReference>
<dbReference type="Gene3D" id="1.10.10.60">
    <property type="entry name" value="Homeodomain-like"/>
    <property type="match status" value="2"/>
</dbReference>
<keyword evidence="1" id="KW-0805">Transcription regulation</keyword>
<gene>
    <name evidence="6" type="primary">yesS</name>
    <name evidence="6" type="ORF">DEVEQU_00415</name>
</gene>
<dbReference type="SMART" id="SM00342">
    <property type="entry name" value="HTH_ARAC"/>
    <property type="match status" value="1"/>
</dbReference>
<dbReference type="EMBL" id="UZWD01000004">
    <property type="protein sequence ID" value="VDS03294.1"/>
    <property type="molecule type" value="Genomic_DNA"/>
</dbReference>
<dbReference type="GO" id="GO:0043565">
    <property type="term" value="F:sequence-specific DNA binding"/>
    <property type="evidence" value="ECO:0007669"/>
    <property type="project" value="InterPro"/>
</dbReference>
<organism evidence="6 7">
    <name type="scientific">Devosia equisanguinis</name>
    <dbReference type="NCBI Taxonomy" id="2490941"/>
    <lineage>
        <taxon>Bacteria</taxon>
        <taxon>Pseudomonadati</taxon>
        <taxon>Pseudomonadota</taxon>
        <taxon>Alphaproteobacteria</taxon>
        <taxon>Hyphomicrobiales</taxon>
        <taxon>Devosiaceae</taxon>
        <taxon>Devosia</taxon>
    </lineage>
</organism>
<evidence type="ECO:0000313" key="7">
    <source>
        <dbReference type="Proteomes" id="UP000268844"/>
    </source>
</evidence>
<dbReference type="InterPro" id="IPR009057">
    <property type="entry name" value="Homeodomain-like_sf"/>
</dbReference>
<dbReference type="OrthoDB" id="9816011at2"/>
<dbReference type="AlphaFoldDB" id="A0A447I7F2"/>
<dbReference type="PANTHER" id="PTHR43280:SF27">
    <property type="entry name" value="TRANSCRIPTIONAL REGULATOR MTLR"/>
    <property type="match status" value="1"/>
</dbReference>
<dbReference type="InterPro" id="IPR018060">
    <property type="entry name" value="HTH_AraC"/>
</dbReference>
<dbReference type="PANTHER" id="PTHR43280">
    <property type="entry name" value="ARAC-FAMILY TRANSCRIPTIONAL REGULATOR"/>
    <property type="match status" value="1"/>
</dbReference>
<feature type="compositionally biased region" description="Pro residues" evidence="4">
    <location>
        <begin position="291"/>
        <end position="302"/>
    </location>
</feature>
<feature type="region of interest" description="Disordered" evidence="4">
    <location>
        <begin position="282"/>
        <end position="302"/>
    </location>
</feature>
<sequence length="302" mass="33167">MRPYLEHVSVSDDASWSLLNRRLDDAIPFQWHHHPEFELTLTLNSVGQRFVGDSVGNYAHGDLVLVGPNLPHSWASQAKIAQDGPHVALVFWFRREWIEAAIAGSVELQPVKALIDRAAGGLAFRPETGLGLRQDFEAIFGLPPVEKLLSLFSILARLAEAKDAKPLSRTVPPQDSGNRSRLDRTLIFLHQHYVEDIGLDALAEVAALSVSGLHRMFVRHTGGSVIDYVTGLRIGDASARLSSGTAPIGFIAEAVGYRSLANFNRQFKALRGMTPRQYRAKFRNAARPDPSRLPPPSGNGVS</sequence>
<name>A0A447I7F2_9HYPH</name>
<dbReference type="InterPro" id="IPR018062">
    <property type="entry name" value="HTH_AraC-typ_CS"/>
</dbReference>
<feature type="domain" description="HTH araC/xylS-type" evidence="5">
    <location>
        <begin position="183"/>
        <end position="281"/>
    </location>
</feature>
<evidence type="ECO:0000256" key="2">
    <source>
        <dbReference type="ARBA" id="ARBA00023125"/>
    </source>
</evidence>
<dbReference type="Proteomes" id="UP000268844">
    <property type="component" value="Unassembled WGS sequence"/>
</dbReference>
<evidence type="ECO:0000256" key="4">
    <source>
        <dbReference type="SAM" id="MobiDB-lite"/>
    </source>
</evidence>
<dbReference type="InterPro" id="IPR011051">
    <property type="entry name" value="RmlC_Cupin_sf"/>
</dbReference>
<protein>
    <submittedName>
        <fullName evidence="6">HTH-type transcriptional regulator YesS</fullName>
    </submittedName>
</protein>
<keyword evidence="7" id="KW-1185">Reference proteome</keyword>
<proteinExistence type="predicted"/>
<accession>A0A447I7F2</accession>
<evidence type="ECO:0000313" key="6">
    <source>
        <dbReference type="EMBL" id="VDS03294.1"/>
    </source>
</evidence>
<evidence type="ECO:0000256" key="3">
    <source>
        <dbReference type="ARBA" id="ARBA00023163"/>
    </source>
</evidence>
<keyword evidence="3" id="KW-0804">Transcription</keyword>
<dbReference type="GO" id="GO:0003700">
    <property type="term" value="F:DNA-binding transcription factor activity"/>
    <property type="evidence" value="ECO:0007669"/>
    <property type="project" value="InterPro"/>
</dbReference>
<dbReference type="Pfam" id="PF12833">
    <property type="entry name" value="HTH_18"/>
    <property type="match status" value="1"/>
</dbReference>
<dbReference type="SUPFAM" id="SSF46689">
    <property type="entry name" value="Homeodomain-like"/>
    <property type="match status" value="2"/>
</dbReference>
<evidence type="ECO:0000256" key="1">
    <source>
        <dbReference type="ARBA" id="ARBA00023015"/>
    </source>
</evidence>
<dbReference type="SUPFAM" id="SSF51182">
    <property type="entry name" value="RmlC-like cupins"/>
    <property type="match status" value="1"/>
</dbReference>
<evidence type="ECO:0000259" key="5">
    <source>
        <dbReference type="PROSITE" id="PS01124"/>
    </source>
</evidence>
<dbReference type="PROSITE" id="PS00041">
    <property type="entry name" value="HTH_ARAC_FAMILY_1"/>
    <property type="match status" value="1"/>
</dbReference>
<dbReference type="RefSeq" id="WP_126148880.1">
    <property type="nucleotide sequence ID" value="NZ_JBHTMH010000001.1"/>
</dbReference>
<keyword evidence="2" id="KW-0238">DNA-binding</keyword>
<dbReference type="PROSITE" id="PS01124">
    <property type="entry name" value="HTH_ARAC_FAMILY_2"/>
    <property type="match status" value="1"/>
</dbReference>
<reference evidence="6 7" key="1">
    <citation type="submission" date="2018-12" db="EMBL/GenBank/DDBJ databases">
        <authorList>
            <person name="Criscuolo A."/>
        </authorList>
    </citation>
    <scope>NUCLEOTIDE SEQUENCE [LARGE SCALE GENOMIC DNA]</scope>
    <source>
        <strain evidence="6">ACIP1116281</strain>
    </source>
</reference>